<accession>A0A840CHT2</accession>
<evidence type="ECO:0000259" key="5">
    <source>
        <dbReference type="Pfam" id="PF13458"/>
    </source>
</evidence>
<dbReference type="InterPro" id="IPR028081">
    <property type="entry name" value="Leu-bd"/>
</dbReference>
<reference evidence="6" key="1">
    <citation type="submission" date="2020-08" db="EMBL/GenBank/DDBJ databases">
        <title>Genomic Encyclopedia of Type Strains, Phase IV (KMG-IV): sequencing the most valuable type-strain genomes for metagenomic binning, comparative biology and taxonomic classification.</title>
        <authorList>
            <person name="Goeker M."/>
        </authorList>
    </citation>
    <scope>NUCLEOTIDE SEQUENCE [LARGE SCALE GENOMIC DNA]</scope>
    <source>
        <strain evidence="6">DSM 105040</strain>
    </source>
</reference>
<dbReference type="Pfam" id="PF13458">
    <property type="entry name" value="Peripla_BP_6"/>
    <property type="match status" value="1"/>
</dbReference>
<evidence type="ECO:0000256" key="4">
    <source>
        <dbReference type="SAM" id="SignalP"/>
    </source>
</evidence>
<evidence type="ECO:0000256" key="3">
    <source>
        <dbReference type="ARBA" id="ARBA00022970"/>
    </source>
</evidence>
<keyword evidence="3" id="KW-0813">Transport</keyword>
<name>A0A840CHT2_9RHOB</name>
<proteinExistence type="inferred from homology"/>
<feature type="domain" description="Leucine-binding protein" evidence="5">
    <location>
        <begin position="23"/>
        <end position="374"/>
    </location>
</feature>
<evidence type="ECO:0000313" key="7">
    <source>
        <dbReference type="Proteomes" id="UP000585681"/>
    </source>
</evidence>
<evidence type="ECO:0000256" key="2">
    <source>
        <dbReference type="ARBA" id="ARBA00022729"/>
    </source>
</evidence>
<dbReference type="GO" id="GO:0006865">
    <property type="term" value="P:amino acid transport"/>
    <property type="evidence" value="ECO:0007669"/>
    <property type="project" value="UniProtKB-KW"/>
</dbReference>
<comment type="similarity">
    <text evidence="1">Belongs to the leucine-binding protein family.</text>
</comment>
<dbReference type="Proteomes" id="UP000585681">
    <property type="component" value="Unassembled WGS sequence"/>
</dbReference>
<protein>
    <submittedName>
        <fullName evidence="6">Branched-chain amino acid transport system substrate-binding protein</fullName>
    </submittedName>
</protein>
<dbReference type="CDD" id="cd06333">
    <property type="entry name" value="PBP1_ABC_RPA1789-like"/>
    <property type="match status" value="1"/>
</dbReference>
<gene>
    <name evidence="6" type="ORF">GGR17_002618</name>
</gene>
<evidence type="ECO:0000313" key="6">
    <source>
        <dbReference type="EMBL" id="MBB4022799.1"/>
    </source>
</evidence>
<dbReference type="AlphaFoldDB" id="A0A840CHT2"/>
<dbReference type="RefSeq" id="WP_162231835.1">
    <property type="nucleotide sequence ID" value="NZ_JACIEQ010000003.1"/>
</dbReference>
<dbReference type="SUPFAM" id="SSF53822">
    <property type="entry name" value="Periplasmic binding protein-like I"/>
    <property type="match status" value="1"/>
</dbReference>
<feature type="chain" id="PRO_5032372803" evidence="4">
    <location>
        <begin position="23"/>
        <end position="380"/>
    </location>
</feature>
<dbReference type="InterPro" id="IPR051010">
    <property type="entry name" value="BCAA_transport"/>
</dbReference>
<dbReference type="PANTHER" id="PTHR30483">
    <property type="entry name" value="LEUCINE-SPECIFIC-BINDING PROTEIN"/>
    <property type="match status" value="1"/>
</dbReference>
<evidence type="ECO:0000256" key="1">
    <source>
        <dbReference type="ARBA" id="ARBA00010062"/>
    </source>
</evidence>
<comment type="caution">
    <text evidence="6">The sequence shown here is derived from an EMBL/GenBank/DDBJ whole genome shotgun (WGS) entry which is preliminary data.</text>
</comment>
<dbReference type="InterPro" id="IPR028082">
    <property type="entry name" value="Peripla_BP_I"/>
</dbReference>
<dbReference type="PANTHER" id="PTHR30483:SF38">
    <property type="entry name" value="BLR7848 PROTEIN"/>
    <property type="match status" value="1"/>
</dbReference>
<keyword evidence="3" id="KW-0029">Amino-acid transport</keyword>
<sequence>MRQFTLATATLAAVMLAGPVLAEIKVGVVHSLSGPAASQGIPQRNAIELALPDEIDGEKVTVIVLDDATDPAVAVRNTQKLIDGENVDVILGPTATPSAIAMAQVATEKKVPLFPGAPVSLGDDRDYYLFNVPPPPVKWIIPTVTDMKKRGVKTVGFLGFSDAWGDVTLAALKEHAAEGGYEVVAEERYARADSSVTGQVLRLISANPDAIFLGVSGSAGVLGNVAIVDRGYEGPIYNSNGVFNADFLTLGGDALEGLHGNIGAIAIPESLPDDEPRKSVTLDFIRAYNAKYGENSADAISGFGYDAGLLLTDALKLALQKAEPGTQEFREAIVTSMRALDRVPGTHSIYTFKDPSWPWGVGDDAAFLVEVRDGKWVLSE</sequence>
<keyword evidence="2 4" id="KW-0732">Signal</keyword>
<keyword evidence="7" id="KW-1185">Reference proteome</keyword>
<dbReference type="Gene3D" id="3.40.50.2300">
    <property type="match status" value="2"/>
</dbReference>
<feature type="signal peptide" evidence="4">
    <location>
        <begin position="1"/>
        <end position="22"/>
    </location>
</feature>
<organism evidence="6 7">
    <name type="scientific">Actibacterium naphthalenivorans</name>
    <dbReference type="NCBI Taxonomy" id="1614693"/>
    <lineage>
        <taxon>Bacteria</taxon>
        <taxon>Pseudomonadati</taxon>
        <taxon>Pseudomonadota</taxon>
        <taxon>Alphaproteobacteria</taxon>
        <taxon>Rhodobacterales</taxon>
        <taxon>Roseobacteraceae</taxon>
        <taxon>Actibacterium</taxon>
    </lineage>
</organism>
<dbReference type="EMBL" id="JACIEQ010000003">
    <property type="protein sequence ID" value="MBB4022799.1"/>
    <property type="molecule type" value="Genomic_DNA"/>
</dbReference>